<organism evidence="2 3">
    <name type="scientific">Pseudochrobactrum asaccharolyticum</name>
    <dbReference type="NCBI Taxonomy" id="354351"/>
    <lineage>
        <taxon>Bacteria</taxon>
        <taxon>Pseudomonadati</taxon>
        <taxon>Pseudomonadota</taxon>
        <taxon>Alphaproteobacteria</taxon>
        <taxon>Hyphomicrobiales</taxon>
        <taxon>Brucellaceae</taxon>
        <taxon>Pseudochrobactrum</taxon>
    </lineage>
</organism>
<feature type="transmembrane region" description="Helical" evidence="1">
    <location>
        <begin position="80"/>
        <end position="101"/>
    </location>
</feature>
<dbReference type="InterPro" id="IPR025058">
    <property type="entry name" value="DUF3995"/>
</dbReference>
<keyword evidence="1" id="KW-0812">Transmembrane</keyword>
<dbReference type="Pfam" id="PF13160">
    <property type="entry name" value="DUF3995"/>
    <property type="match status" value="1"/>
</dbReference>
<protein>
    <submittedName>
        <fullName evidence="2">Uncharacterized protein DUF3995</fullName>
    </submittedName>
</protein>
<comment type="caution">
    <text evidence="2">The sequence shown here is derived from an EMBL/GenBank/DDBJ whole genome shotgun (WGS) entry which is preliminary data.</text>
</comment>
<evidence type="ECO:0000313" key="2">
    <source>
        <dbReference type="EMBL" id="RBO98631.1"/>
    </source>
</evidence>
<dbReference type="RefSeq" id="WP_113942575.1">
    <property type="nucleotide sequence ID" value="NZ_JBHEEG010000003.1"/>
</dbReference>
<dbReference type="AlphaFoldDB" id="A0A366E8C6"/>
<dbReference type="EMBL" id="QNRH01000001">
    <property type="protein sequence ID" value="RBO98631.1"/>
    <property type="molecule type" value="Genomic_DNA"/>
</dbReference>
<evidence type="ECO:0000256" key="1">
    <source>
        <dbReference type="SAM" id="Phobius"/>
    </source>
</evidence>
<dbReference type="Proteomes" id="UP000252893">
    <property type="component" value="Unassembled WGS sequence"/>
</dbReference>
<keyword evidence="3" id="KW-1185">Reference proteome</keyword>
<evidence type="ECO:0000313" key="3">
    <source>
        <dbReference type="Proteomes" id="UP000252893"/>
    </source>
</evidence>
<dbReference type="OrthoDB" id="344976at2"/>
<keyword evidence="1" id="KW-0472">Membrane</keyword>
<sequence>MIYLTLLLTAIFLILSAIHIYWALGGEAGKVAAIPVKDNGQRSFSPSKTGTLAVAVALFCFAVLLFCIGVQSVTVLRPLGWLLALVLFLRAIGDFKLVGFFKRPSASVFAKNDSRFYSPLCLFLAAGVLYISF</sequence>
<proteinExistence type="predicted"/>
<name>A0A366E8C6_9HYPH</name>
<feature type="transmembrane region" description="Helical" evidence="1">
    <location>
        <begin position="116"/>
        <end position="132"/>
    </location>
</feature>
<reference evidence="2 3" key="1">
    <citation type="submission" date="2018-06" db="EMBL/GenBank/DDBJ databases">
        <title>Genomic Encyclopedia of Type Strains, Phase IV (KMG-IV): sequencing the most valuable type-strain genomes for metagenomic binning, comparative biology and taxonomic classification.</title>
        <authorList>
            <person name="Goeker M."/>
        </authorList>
    </citation>
    <scope>NUCLEOTIDE SEQUENCE [LARGE SCALE GENOMIC DNA]</scope>
    <source>
        <strain evidence="2 3">DSM 25619</strain>
    </source>
</reference>
<accession>A0A366E8C6</accession>
<keyword evidence="1" id="KW-1133">Transmembrane helix</keyword>
<feature type="transmembrane region" description="Helical" evidence="1">
    <location>
        <begin position="49"/>
        <end position="68"/>
    </location>
</feature>
<gene>
    <name evidence="2" type="ORF">DFR47_101230</name>
</gene>